<organism evidence="2 3">
    <name type="scientific">Streptomyces aureoversilis</name>
    <dbReference type="NCBI Taxonomy" id="67277"/>
    <lineage>
        <taxon>Bacteria</taxon>
        <taxon>Bacillati</taxon>
        <taxon>Actinomycetota</taxon>
        <taxon>Actinomycetes</taxon>
        <taxon>Kitasatosporales</taxon>
        <taxon>Streptomycetaceae</taxon>
        <taxon>Streptomyces</taxon>
    </lineage>
</organism>
<evidence type="ECO:0000256" key="1">
    <source>
        <dbReference type="SAM" id="Phobius"/>
    </source>
</evidence>
<sequence>MTTADLPGLVILGAPLWTVLLLVVGDYAGRAWRAARQPQPTVGGTNDPIDMEPTVTHHETQTYALTGIAALTIGAGMYAHVVHQPVLTAACVIAALGLSHAARREHCHGIEARAAAVRADRAARFPGVTYLVALEREPGASAAQVFGCCCAPALFTEGQEHAGECAAGRESSST</sequence>
<name>A0ABV9ZU90_9ACTN</name>
<keyword evidence="1" id="KW-0812">Transmembrane</keyword>
<protein>
    <submittedName>
        <fullName evidence="2">Uncharacterized protein</fullName>
    </submittedName>
</protein>
<evidence type="ECO:0000313" key="3">
    <source>
        <dbReference type="Proteomes" id="UP001596222"/>
    </source>
</evidence>
<accession>A0ABV9ZU90</accession>
<reference evidence="3" key="1">
    <citation type="journal article" date="2019" name="Int. J. Syst. Evol. Microbiol.">
        <title>The Global Catalogue of Microorganisms (GCM) 10K type strain sequencing project: providing services to taxonomists for standard genome sequencing and annotation.</title>
        <authorList>
            <consortium name="The Broad Institute Genomics Platform"/>
            <consortium name="The Broad Institute Genome Sequencing Center for Infectious Disease"/>
            <person name="Wu L."/>
            <person name="Ma J."/>
        </authorList>
    </citation>
    <scope>NUCLEOTIDE SEQUENCE [LARGE SCALE GENOMIC DNA]</scope>
    <source>
        <strain evidence="3">CGMCC 4.1641</strain>
    </source>
</reference>
<keyword evidence="1" id="KW-0472">Membrane</keyword>
<dbReference type="RefSeq" id="WP_382037967.1">
    <property type="nucleotide sequence ID" value="NZ_JBHSKJ010000003.1"/>
</dbReference>
<dbReference type="EMBL" id="JBHSKJ010000003">
    <property type="protein sequence ID" value="MFC5144256.1"/>
    <property type="molecule type" value="Genomic_DNA"/>
</dbReference>
<evidence type="ECO:0000313" key="2">
    <source>
        <dbReference type="EMBL" id="MFC5144256.1"/>
    </source>
</evidence>
<proteinExistence type="predicted"/>
<keyword evidence="1" id="KW-1133">Transmembrane helix</keyword>
<keyword evidence="3" id="KW-1185">Reference proteome</keyword>
<gene>
    <name evidence="2" type="ORF">ACFPP6_06095</name>
</gene>
<feature type="transmembrane region" description="Helical" evidence="1">
    <location>
        <begin position="6"/>
        <end position="28"/>
    </location>
</feature>
<comment type="caution">
    <text evidence="2">The sequence shown here is derived from an EMBL/GenBank/DDBJ whole genome shotgun (WGS) entry which is preliminary data.</text>
</comment>
<dbReference type="Proteomes" id="UP001596222">
    <property type="component" value="Unassembled WGS sequence"/>
</dbReference>